<proteinExistence type="predicted"/>
<gene>
    <name evidence="1" type="ORF">HA41_00425</name>
</gene>
<comment type="caution">
    <text evidence="1">The sequence shown here is derived from an EMBL/GenBank/DDBJ whole genome shotgun (WGS) entry which is preliminary data.</text>
</comment>
<name>A0A1X1C2N7_9GAMM</name>
<dbReference type="EMBL" id="MLFN01000001">
    <property type="protein sequence ID" value="ORM55931.1"/>
    <property type="molecule type" value="Genomic_DNA"/>
</dbReference>
<evidence type="ECO:0000313" key="2">
    <source>
        <dbReference type="Proteomes" id="UP000193933"/>
    </source>
</evidence>
<dbReference type="OrthoDB" id="6556432at2"/>
<reference evidence="1 2" key="1">
    <citation type="journal article" date="2017" name="Antonie Van Leeuwenhoek">
        <title>Phylogenomic resolution of the bacterial genus Pantoea and its relationship with Erwinia and Tatumella.</title>
        <authorList>
            <person name="Palmer M."/>
            <person name="Steenkamp E.T."/>
            <person name="Coetzee M.P."/>
            <person name="Chan W.Y."/>
            <person name="van Zyl E."/>
            <person name="De Maayer P."/>
            <person name="Coutinho T.A."/>
            <person name="Blom J."/>
            <person name="Smits T.H."/>
            <person name="Duffy B."/>
            <person name="Venter S.N."/>
        </authorList>
    </citation>
    <scope>NUCLEOTIDE SEQUENCE [LARGE SCALE GENOMIC DNA]</scope>
    <source>
        <strain evidence="1 2">LMG 24534</strain>
    </source>
</reference>
<organism evidence="1 2">
    <name type="scientific">Pantoea conspicua</name>
    <dbReference type="NCBI Taxonomy" id="472705"/>
    <lineage>
        <taxon>Bacteria</taxon>
        <taxon>Pseudomonadati</taxon>
        <taxon>Pseudomonadota</taxon>
        <taxon>Gammaproteobacteria</taxon>
        <taxon>Enterobacterales</taxon>
        <taxon>Erwiniaceae</taxon>
        <taxon>Pantoea</taxon>
    </lineage>
</organism>
<evidence type="ECO:0000313" key="1">
    <source>
        <dbReference type="EMBL" id="ORM55931.1"/>
    </source>
</evidence>
<protein>
    <submittedName>
        <fullName evidence="1">Uncharacterized protein</fullName>
    </submittedName>
</protein>
<dbReference type="RefSeq" id="WP_094119083.1">
    <property type="nucleotide sequence ID" value="NZ_MLFN01000001.1"/>
</dbReference>
<keyword evidence="2" id="KW-1185">Reference proteome</keyword>
<dbReference type="AlphaFoldDB" id="A0A1X1C2N7"/>
<sequence length="153" mass="16862">MTAEQKQAMIDWLEEGVACSDEYGFSGNILKSMKVALSTLTAQPVAWISSGEYAILSRLKKHAAVEVGLFNVQRFSDDKPLFASAPIPTGWKLVPIEPTERMVTAGFESEPVEEFSEPEVWEAFQMMSGCQQAAYKARLCWSAMLAAAPSPHE</sequence>
<accession>A0A1X1C2N7</accession>
<dbReference type="Proteomes" id="UP000193933">
    <property type="component" value="Unassembled WGS sequence"/>
</dbReference>